<accession>A0ABY8XED7</accession>
<name>A0ABY8XED7_9PSEU</name>
<gene>
    <name evidence="1" type="ORF">QP939_34630</name>
</gene>
<organism evidence="1 2">
    <name type="scientific">Amycolatopsis nalaikhensis</name>
    <dbReference type="NCBI Taxonomy" id="715472"/>
    <lineage>
        <taxon>Bacteria</taxon>
        <taxon>Bacillati</taxon>
        <taxon>Actinomycetota</taxon>
        <taxon>Actinomycetes</taxon>
        <taxon>Pseudonocardiales</taxon>
        <taxon>Pseudonocardiaceae</taxon>
        <taxon>Amycolatopsis</taxon>
    </lineage>
</organism>
<sequence length="165" mass="17626">MTSDFAGYYEVSGAFGYGDEQLGTVTMASEYTVSGSNVTSKPVSFYASTATTGVVFEGDLIDACGGQTGSSVDGKYSFLDVGDVPAYTSRFWEPNGYNSYWGGGACKSQVTQWSWNVPDGPSGHWYVYAKSPVLYSLDGDPLYRFHTAHPVDLPADPGSGGFHQS</sequence>
<dbReference type="Proteomes" id="UP001227101">
    <property type="component" value="Chromosome"/>
</dbReference>
<reference evidence="1 2" key="1">
    <citation type="submission" date="2023-06" db="EMBL/GenBank/DDBJ databases">
        <authorList>
            <person name="Oyuntsetseg B."/>
            <person name="Kim S.B."/>
        </authorList>
    </citation>
    <scope>NUCLEOTIDE SEQUENCE [LARGE SCALE GENOMIC DNA]</scope>
    <source>
        <strain evidence="1 2">2-2</strain>
    </source>
</reference>
<keyword evidence="2" id="KW-1185">Reference proteome</keyword>
<evidence type="ECO:0000313" key="2">
    <source>
        <dbReference type="Proteomes" id="UP001227101"/>
    </source>
</evidence>
<protein>
    <submittedName>
        <fullName evidence="1">Uncharacterized protein</fullName>
    </submittedName>
</protein>
<proteinExistence type="predicted"/>
<dbReference type="EMBL" id="CP127173">
    <property type="protein sequence ID" value="WIV53982.1"/>
    <property type="molecule type" value="Genomic_DNA"/>
</dbReference>
<dbReference type="RefSeq" id="WP_285450515.1">
    <property type="nucleotide sequence ID" value="NZ_CP127173.1"/>
</dbReference>
<evidence type="ECO:0000313" key="1">
    <source>
        <dbReference type="EMBL" id="WIV53982.1"/>
    </source>
</evidence>